<evidence type="ECO:0000313" key="1">
    <source>
        <dbReference type="EMBL" id="WXG69640.1"/>
    </source>
</evidence>
<accession>A0ABZ2PKI6</accession>
<sequence length="347" mass="37953">MSHGVDPVYAGSVLASMILDEVTGRAARETRPETSDLPHERSVVVVMIPVKDRNAALTPPHGGKVDPITLAHWLVADTLRSLRITSGIPLPELHYKALNPITPAVFGTRTDAGTISFDEDKLAIVLDHLPIQSATWDLVDADSVGKVFTQLTLGSISALIRDHHARSHAEHVAGDYRASVLSNAITCEVALDSTLAAMLWEEGRTPAEAAQIWVDASSITHRVKTVYARRLGGSWNLDNNGPVADWRSRIVDVRNSLIHSGRTTSVAESDRAGECAAALISFISMRLVLKWKTYPKTLAVMCGPSSVDEHASKKQRSSVHRAMEINSAFAVEFHRWRDEWLKARASP</sequence>
<proteinExistence type="predicted"/>
<reference evidence="1 2" key="1">
    <citation type="submission" date="2024-03" db="EMBL/GenBank/DDBJ databases">
        <title>Natural products discovery in diverse microorganisms through a two-stage MS feature dereplication strategy.</title>
        <authorList>
            <person name="Zhang R."/>
        </authorList>
    </citation>
    <scope>NUCLEOTIDE SEQUENCE [LARGE SCALE GENOMIC DNA]</scope>
    <source>
        <strain evidence="1 2">18930</strain>
    </source>
</reference>
<keyword evidence="2" id="KW-1185">Reference proteome</keyword>
<gene>
    <name evidence="1" type="ORF">WDS16_03535</name>
</gene>
<evidence type="ECO:0000313" key="2">
    <source>
        <dbReference type="Proteomes" id="UP001432000"/>
    </source>
</evidence>
<organism evidence="1 2">
    <name type="scientific">Rhodococcus sovatensis</name>
    <dbReference type="NCBI Taxonomy" id="1805840"/>
    <lineage>
        <taxon>Bacteria</taxon>
        <taxon>Bacillati</taxon>
        <taxon>Actinomycetota</taxon>
        <taxon>Actinomycetes</taxon>
        <taxon>Mycobacteriales</taxon>
        <taxon>Nocardiaceae</taxon>
        <taxon>Rhodococcus</taxon>
    </lineage>
</organism>
<dbReference type="EMBL" id="CP147846">
    <property type="protein sequence ID" value="WXG69640.1"/>
    <property type="molecule type" value="Genomic_DNA"/>
</dbReference>
<dbReference type="RefSeq" id="WP_338890535.1">
    <property type="nucleotide sequence ID" value="NZ_CP147846.1"/>
</dbReference>
<evidence type="ECO:0008006" key="3">
    <source>
        <dbReference type="Google" id="ProtNLM"/>
    </source>
</evidence>
<dbReference type="Proteomes" id="UP001432000">
    <property type="component" value="Chromosome"/>
</dbReference>
<protein>
    <recommendedName>
        <fullName evidence="3">Apea-like HEPN domain-containing protein</fullName>
    </recommendedName>
</protein>
<name>A0ABZ2PKI6_9NOCA</name>